<evidence type="ECO:0000256" key="2">
    <source>
        <dbReference type="ARBA" id="ARBA00009209"/>
    </source>
</evidence>
<keyword evidence="3 10" id="KW-0732">Signal</keyword>
<comment type="caution">
    <text evidence="11">The sequence shown here is derived from an EMBL/GenBank/DDBJ whole genome shotgun (WGS) entry which is preliminary data.</text>
</comment>
<gene>
    <name evidence="11" type="ORF">BFC18_00815</name>
</gene>
<comment type="catalytic activity">
    <reaction evidence="1">
        <text>Endohydrolysis of (1-&gt;4)-beta-D-glucosidic linkages in cellulose, lichenin and cereal beta-D-glucans.</text>
        <dbReference type="EC" id="3.2.1.4"/>
    </reaction>
</comment>
<evidence type="ECO:0000256" key="1">
    <source>
        <dbReference type="ARBA" id="ARBA00000966"/>
    </source>
</evidence>
<reference evidence="11 12" key="1">
    <citation type="submission" date="2016-08" db="EMBL/GenBank/DDBJ databases">
        <authorList>
            <person name="Seilhamer J.J."/>
        </authorList>
    </citation>
    <scope>NUCLEOTIDE SEQUENCE [LARGE SCALE GENOMIC DNA]</scope>
    <source>
        <strain evidence="11 12">KCTC 42603</strain>
    </source>
</reference>
<evidence type="ECO:0000313" key="11">
    <source>
        <dbReference type="EMBL" id="OFC68807.1"/>
    </source>
</evidence>
<evidence type="ECO:0000256" key="10">
    <source>
        <dbReference type="SAM" id="SignalP"/>
    </source>
</evidence>
<dbReference type="SUPFAM" id="SSF48208">
    <property type="entry name" value="Six-hairpin glycosidases"/>
    <property type="match status" value="1"/>
</dbReference>
<dbReference type="EMBL" id="MDHN01000043">
    <property type="protein sequence ID" value="OFC68807.1"/>
    <property type="molecule type" value="Genomic_DNA"/>
</dbReference>
<keyword evidence="7 9" id="KW-0119">Carbohydrate metabolism</keyword>
<protein>
    <recommendedName>
        <fullName evidence="9">Glucanase</fullName>
        <ecNumber evidence="9">3.2.1.-</ecNumber>
    </recommendedName>
</protein>
<dbReference type="GO" id="GO:0008810">
    <property type="term" value="F:cellulase activity"/>
    <property type="evidence" value="ECO:0007669"/>
    <property type="project" value="UniProtKB-EC"/>
</dbReference>
<dbReference type="STRING" id="1656094.BFC18_00815"/>
<evidence type="ECO:0000256" key="9">
    <source>
        <dbReference type="RuleBase" id="RU361167"/>
    </source>
</evidence>
<organism evidence="11 12">
    <name type="scientific">Alteromonas confluentis</name>
    <dbReference type="NCBI Taxonomy" id="1656094"/>
    <lineage>
        <taxon>Bacteria</taxon>
        <taxon>Pseudomonadati</taxon>
        <taxon>Pseudomonadota</taxon>
        <taxon>Gammaproteobacteria</taxon>
        <taxon>Alteromonadales</taxon>
        <taxon>Alteromonadaceae</taxon>
        <taxon>Alteromonas/Salinimonas group</taxon>
        <taxon>Alteromonas</taxon>
    </lineage>
</organism>
<evidence type="ECO:0000313" key="12">
    <source>
        <dbReference type="Proteomes" id="UP000175691"/>
    </source>
</evidence>
<feature type="active site" description="Nucleophile" evidence="8">
    <location>
        <position position="114"/>
    </location>
</feature>
<keyword evidence="12" id="KW-1185">Reference proteome</keyword>
<dbReference type="InterPro" id="IPR008928">
    <property type="entry name" value="6-hairpin_glycosidase_sf"/>
</dbReference>
<evidence type="ECO:0000256" key="4">
    <source>
        <dbReference type="ARBA" id="ARBA00022801"/>
    </source>
</evidence>
<dbReference type="EC" id="3.2.1.-" evidence="9"/>
<feature type="chain" id="PRO_5009209379" description="Glucanase" evidence="10">
    <location>
        <begin position="20"/>
        <end position="346"/>
    </location>
</feature>
<dbReference type="PRINTS" id="PR00735">
    <property type="entry name" value="GLHYDRLASE8"/>
</dbReference>
<feature type="signal peptide" evidence="10">
    <location>
        <begin position="1"/>
        <end position="19"/>
    </location>
</feature>
<sequence>MFRKAIVALVMIVMINGCAPVRKDNFSVAWKHFHSAFYDNGRIVDTGNENVSHSEGQGYGMLFAVTAGDKAHFDEIWKWTADTLQRADKLFSWRYVPCAAADRTCVDDPNNASDGDLLIAWSLLRAADKWQEEHYRKSALAILAAMRSAVVVAKNDYVLLLPGEQGFTYPNGDVQINLSYWIFPALHAAADATGDESWDDLAVSGISLITQANAQWSLTPDWLRVTSDGISIENVVNAEFGFNACRIPLQLAWQNVDKSVAQPFLSYWNNGAAPATRNLATGETAEYGMTAGMIAVNKATAALYQQPQNNTDANNSFVITDKLDYYSASLVMLSLVALKDGGFDEG</sequence>
<accession>A0A1E7Z5Q0</accession>
<keyword evidence="7 9" id="KW-0624">Polysaccharide degradation</keyword>
<dbReference type="Gene3D" id="1.50.10.10">
    <property type="match status" value="1"/>
</dbReference>
<dbReference type="Pfam" id="PF01270">
    <property type="entry name" value="Glyco_hydro_8"/>
    <property type="match status" value="1"/>
</dbReference>
<proteinExistence type="inferred from homology"/>
<evidence type="ECO:0000256" key="3">
    <source>
        <dbReference type="ARBA" id="ARBA00022729"/>
    </source>
</evidence>
<comment type="similarity">
    <text evidence="2 9">Belongs to the glycosyl hydrolase 8 (cellulase D) family.</text>
</comment>
<dbReference type="PROSITE" id="PS00812">
    <property type="entry name" value="GLYCOSYL_HYDROL_F8"/>
    <property type="match status" value="1"/>
</dbReference>
<evidence type="ECO:0000256" key="5">
    <source>
        <dbReference type="ARBA" id="ARBA00023001"/>
    </source>
</evidence>
<dbReference type="RefSeq" id="WP_070127659.1">
    <property type="nucleotide sequence ID" value="NZ_MDHN01000043.1"/>
</dbReference>
<evidence type="ECO:0000256" key="6">
    <source>
        <dbReference type="ARBA" id="ARBA00023295"/>
    </source>
</evidence>
<dbReference type="InterPro" id="IPR019834">
    <property type="entry name" value="Glyco_hydro_8_CS"/>
</dbReference>
<keyword evidence="5" id="KW-0136">Cellulose degradation</keyword>
<keyword evidence="4 9" id="KW-0378">Hydrolase</keyword>
<dbReference type="GO" id="GO:0030245">
    <property type="term" value="P:cellulose catabolic process"/>
    <property type="evidence" value="ECO:0007669"/>
    <property type="project" value="UniProtKB-KW"/>
</dbReference>
<dbReference type="AlphaFoldDB" id="A0A1E7Z5Q0"/>
<evidence type="ECO:0000256" key="8">
    <source>
        <dbReference type="PROSITE-ProRule" id="PRU10058"/>
    </source>
</evidence>
<keyword evidence="6 9" id="KW-0326">Glycosidase</keyword>
<dbReference type="InterPro" id="IPR002037">
    <property type="entry name" value="Glyco_hydro_8"/>
</dbReference>
<name>A0A1E7Z5Q0_9ALTE</name>
<dbReference type="InterPro" id="IPR012341">
    <property type="entry name" value="6hp_glycosidase-like_sf"/>
</dbReference>
<dbReference type="Proteomes" id="UP000175691">
    <property type="component" value="Unassembled WGS sequence"/>
</dbReference>
<evidence type="ECO:0000256" key="7">
    <source>
        <dbReference type="ARBA" id="ARBA00023326"/>
    </source>
</evidence>
<dbReference type="OrthoDB" id="9766708at2"/>